<evidence type="ECO:0000256" key="2">
    <source>
        <dbReference type="ARBA" id="ARBA00009719"/>
    </source>
</evidence>
<dbReference type="InterPro" id="IPR006082">
    <property type="entry name" value="PRK"/>
</dbReference>
<dbReference type="GO" id="GO:0005524">
    <property type="term" value="F:ATP binding"/>
    <property type="evidence" value="ECO:0007669"/>
    <property type="project" value="UniProtKB-KW"/>
</dbReference>
<dbReference type="NCBIfam" id="NF005655">
    <property type="entry name" value="PRK07429.1"/>
    <property type="match status" value="1"/>
</dbReference>
<gene>
    <name evidence="13" type="ORF">METZ01_LOCUS86410</name>
</gene>
<evidence type="ECO:0000256" key="5">
    <source>
        <dbReference type="ARBA" id="ARBA00022567"/>
    </source>
</evidence>
<comment type="pathway">
    <text evidence="1">Carbohydrate biosynthesis; Calvin cycle.</text>
</comment>
<evidence type="ECO:0000256" key="11">
    <source>
        <dbReference type="ARBA" id="ARBA00047663"/>
    </source>
</evidence>
<keyword evidence="6" id="KW-0808">Transferase</keyword>
<evidence type="ECO:0000256" key="8">
    <source>
        <dbReference type="ARBA" id="ARBA00022777"/>
    </source>
</evidence>
<keyword evidence="9" id="KW-0067">ATP-binding</keyword>
<evidence type="ECO:0000259" key="12">
    <source>
        <dbReference type="Pfam" id="PF00485"/>
    </source>
</evidence>
<sequence length="312" mass="35258">MPKNRVERPIILGIVGDSAAGKTTLAAGVAQILGKDQVVTICTDDYHKFDRAKRAENKTSALDPECNYLDVIENDLNSLRNGKAIIKPVYSHHDGCFKAAEYIEPKPYIVVEGLLGYSTRTMRNNYDVKIYLDPEEELRVRWKVIRDTTKRGYTEEQVLASLEKRKDDSPAYIQPQRTFADMAVQFYRPEGRKDEVGPRLNVRHTLRPTLPHPDLTSLLDVGENTGISLDLARDKDGKPVDILDIHGSIETHRASKLEELLWGLIPEAQHLRANKRSIEELGKINIISHPLMLTQMLIAYHMVKAALGHHAI</sequence>
<reference evidence="13" key="1">
    <citation type="submission" date="2018-05" db="EMBL/GenBank/DDBJ databases">
        <authorList>
            <person name="Lanie J.A."/>
            <person name="Ng W.-L."/>
            <person name="Kazmierczak K.M."/>
            <person name="Andrzejewski T.M."/>
            <person name="Davidsen T.M."/>
            <person name="Wayne K.J."/>
            <person name="Tettelin H."/>
            <person name="Glass J.I."/>
            <person name="Rusch D."/>
            <person name="Podicherti R."/>
            <person name="Tsui H.-C.T."/>
            <person name="Winkler M.E."/>
        </authorList>
    </citation>
    <scope>NUCLEOTIDE SEQUENCE</scope>
</reference>
<dbReference type="PRINTS" id="PR00478">
    <property type="entry name" value="PHRIBLKINASE"/>
</dbReference>
<keyword evidence="7" id="KW-0547">Nucleotide-binding</keyword>
<comment type="similarity">
    <text evidence="2">Belongs to the phosphoribulokinase family.</text>
</comment>
<dbReference type="SUPFAM" id="SSF52540">
    <property type="entry name" value="P-loop containing nucleoside triphosphate hydrolases"/>
    <property type="match status" value="1"/>
</dbReference>
<dbReference type="AlphaFoldDB" id="A0A381UZK2"/>
<dbReference type="Pfam" id="PF00485">
    <property type="entry name" value="PRK"/>
    <property type="match status" value="1"/>
</dbReference>
<proteinExistence type="inferred from homology"/>
<dbReference type="EMBL" id="UINC01007479">
    <property type="protein sequence ID" value="SVA33556.1"/>
    <property type="molecule type" value="Genomic_DNA"/>
</dbReference>
<dbReference type="PROSITE" id="PS00567">
    <property type="entry name" value="PHOSPHORIBULOKINASE"/>
    <property type="match status" value="1"/>
</dbReference>
<dbReference type="GO" id="GO:0019253">
    <property type="term" value="P:reductive pentose-phosphate cycle"/>
    <property type="evidence" value="ECO:0007669"/>
    <property type="project" value="UniProtKB-KW"/>
</dbReference>
<organism evidence="13">
    <name type="scientific">marine metagenome</name>
    <dbReference type="NCBI Taxonomy" id="408172"/>
    <lineage>
        <taxon>unclassified sequences</taxon>
        <taxon>metagenomes</taxon>
        <taxon>ecological metagenomes</taxon>
    </lineage>
</organism>
<dbReference type="InterPro" id="IPR006083">
    <property type="entry name" value="PRK/URK"/>
</dbReference>
<keyword evidence="4" id="KW-0602">Photosynthesis</keyword>
<comment type="catalytic activity">
    <reaction evidence="11">
        <text>D-ribulose 5-phosphate + ATP = D-ribulose 1,5-bisphosphate + ADP + H(+)</text>
        <dbReference type="Rhea" id="RHEA:19365"/>
        <dbReference type="ChEBI" id="CHEBI:15378"/>
        <dbReference type="ChEBI" id="CHEBI:30616"/>
        <dbReference type="ChEBI" id="CHEBI:57870"/>
        <dbReference type="ChEBI" id="CHEBI:58121"/>
        <dbReference type="ChEBI" id="CHEBI:456216"/>
        <dbReference type="EC" id="2.7.1.19"/>
    </reaction>
</comment>
<keyword evidence="8" id="KW-0418">Kinase</keyword>
<dbReference type="GO" id="GO:0008974">
    <property type="term" value="F:phosphoribulokinase activity"/>
    <property type="evidence" value="ECO:0007669"/>
    <property type="project" value="UniProtKB-EC"/>
</dbReference>
<name>A0A381UZK2_9ZZZZ</name>
<evidence type="ECO:0000256" key="7">
    <source>
        <dbReference type="ARBA" id="ARBA00022741"/>
    </source>
</evidence>
<evidence type="ECO:0000256" key="3">
    <source>
        <dbReference type="ARBA" id="ARBA00012042"/>
    </source>
</evidence>
<evidence type="ECO:0000256" key="4">
    <source>
        <dbReference type="ARBA" id="ARBA00022531"/>
    </source>
</evidence>
<dbReference type="EC" id="2.7.1.19" evidence="3"/>
<dbReference type="Gene3D" id="3.40.50.300">
    <property type="entry name" value="P-loop containing nucleotide triphosphate hydrolases"/>
    <property type="match status" value="1"/>
</dbReference>
<dbReference type="PANTHER" id="PTHR10285">
    <property type="entry name" value="URIDINE KINASE"/>
    <property type="match status" value="1"/>
</dbReference>
<keyword evidence="5" id="KW-0113">Calvin cycle</keyword>
<evidence type="ECO:0000256" key="9">
    <source>
        <dbReference type="ARBA" id="ARBA00022840"/>
    </source>
</evidence>
<evidence type="ECO:0000313" key="13">
    <source>
        <dbReference type="EMBL" id="SVA33556.1"/>
    </source>
</evidence>
<evidence type="ECO:0000256" key="10">
    <source>
        <dbReference type="ARBA" id="ARBA00031382"/>
    </source>
</evidence>
<dbReference type="InterPro" id="IPR027417">
    <property type="entry name" value="P-loop_NTPase"/>
</dbReference>
<evidence type="ECO:0000256" key="6">
    <source>
        <dbReference type="ARBA" id="ARBA00022679"/>
    </source>
</evidence>
<feature type="domain" description="Phosphoribulokinase/uridine kinase" evidence="12">
    <location>
        <begin position="11"/>
        <end position="186"/>
    </location>
</feature>
<protein>
    <recommendedName>
        <fullName evidence="3">phosphoribulokinase</fullName>
        <ecNumber evidence="3">2.7.1.19</ecNumber>
    </recommendedName>
    <alternativeName>
        <fullName evidence="10">Phosphopentokinase</fullName>
    </alternativeName>
</protein>
<evidence type="ECO:0000256" key="1">
    <source>
        <dbReference type="ARBA" id="ARBA00005215"/>
    </source>
</evidence>
<accession>A0A381UZK2</accession>